<dbReference type="InterPro" id="IPR023885">
    <property type="entry name" value="4Fe4S-binding_SPASM_dom"/>
</dbReference>
<dbReference type="GO" id="GO:0003824">
    <property type="term" value="F:catalytic activity"/>
    <property type="evidence" value="ECO:0007669"/>
    <property type="project" value="InterPro"/>
</dbReference>
<evidence type="ECO:0000256" key="1">
    <source>
        <dbReference type="ARBA" id="ARBA00022691"/>
    </source>
</evidence>
<accession>A0A0G0VD80</accession>
<evidence type="ECO:0000256" key="4">
    <source>
        <dbReference type="ARBA" id="ARBA00023014"/>
    </source>
</evidence>
<keyword evidence="3" id="KW-0408">Iron</keyword>
<dbReference type="InterPro" id="IPR050377">
    <property type="entry name" value="Radical_SAM_PqqE_MftC-like"/>
</dbReference>
<dbReference type="EMBL" id="LCAW01000015">
    <property type="protein sequence ID" value="KKR98849.1"/>
    <property type="molecule type" value="Genomic_DNA"/>
</dbReference>
<dbReference type="InterPro" id="IPR007197">
    <property type="entry name" value="rSAM"/>
</dbReference>
<proteinExistence type="predicted"/>
<keyword evidence="1" id="KW-0949">S-adenosyl-L-methionine</keyword>
<dbReference type="InterPro" id="IPR006638">
    <property type="entry name" value="Elp3/MiaA/NifB-like_rSAM"/>
</dbReference>
<dbReference type="SFLD" id="SFLDG01067">
    <property type="entry name" value="SPASM/twitch_domain_containing"/>
    <property type="match status" value="1"/>
</dbReference>
<dbReference type="Pfam" id="PF04055">
    <property type="entry name" value="Radical_SAM"/>
    <property type="match status" value="1"/>
</dbReference>
<dbReference type="Pfam" id="PF13186">
    <property type="entry name" value="SPASM"/>
    <property type="match status" value="1"/>
</dbReference>
<keyword evidence="2" id="KW-0479">Metal-binding</keyword>
<dbReference type="AlphaFoldDB" id="A0A0G0VD80"/>
<reference evidence="6 7" key="1">
    <citation type="journal article" date="2015" name="Nature">
        <title>rRNA introns, odd ribosomes, and small enigmatic genomes across a large radiation of phyla.</title>
        <authorList>
            <person name="Brown C.T."/>
            <person name="Hug L.A."/>
            <person name="Thomas B.C."/>
            <person name="Sharon I."/>
            <person name="Castelle C.J."/>
            <person name="Singh A."/>
            <person name="Wilkins M.J."/>
            <person name="Williams K.H."/>
            <person name="Banfield J.F."/>
        </authorList>
    </citation>
    <scope>NUCLEOTIDE SEQUENCE [LARGE SCALE GENOMIC DNA]</scope>
</reference>
<organism evidence="6 7">
    <name type="scientific">Candidatus Uhrbacteria bacterium GW2011_GWC1_41_20</name>
    <dbReference type="NCBI Taxonomy" id="1618983"/>
    <lineage>
        <taxon>Bacteria</taxon>
        <taxon>Candidatus Uhriibacteriota</taxon>
    </lineage>
</organism>
<dbReference type="SFLD" id="SFLDG01386">
    <property type="entry name" value="main_SPASM_domain-containing"/>
    <property type="match status" value="1"/>
</dbReference>
<dbReference type="InterPro" id="IPR058240">
    <property type="entry name" value="rSAM_sf"/>
</dbReference>
<dbReference type="GO" id="GO:0051536">
    <property type="term" value="F:iron-sulfur cluster binding"/>
    <property type="evidence" value="ECO:0007669"/>
    <property type="project" value="UniProtKB-KW"/>
</dbReference>
<evidence type="ECO:0000313" key="6">
    <source>
        <dbReference type="EMBL" id="KKR98849.1"/>
    </source>
</evidence>
<dbReference type="SMART" id="SM00729">
    <property type="entry name" value="Elp3"/>
    <property type="match status" value="1"/>
</dbReference>
<dbReference type="SUPFAM" id="SSF102114">
    <property type="entry name" value="Radical SAM enzymes"/>
    <property type="match status" value="1"/>
</dbReference>
<feature type="domain" description="Radical SAM core" evidence="5">
    <location>
        <begin position="101"/>
        <end position="320"/>
    </location>
</feature>
<evidence type="ECO:0000259" key="5">
    <source>
        <dbReference type="PROSITE" id="PS51918"/>
    </source>
</evidence>
<sequence length="477" mass="52898">MSVSLLERPSIYHRNGNAVVIFQSKPYWFSATSGVERVIQALALSDPQLIIADISEKLGIPISEAQEAFSDVSELLLNAGVLEVDGITGSLDMFSPEFQVNNVENVLVIATTQGCNMSCPMCYAHAWHPLPNEMSTNEIKGIVDQLSTMPWKNGISRVALTGGELFTRSDALELIDYIHTQGFFVQVNSNATLISKQQIDHLSRYERLKMSVSLDGACAETHEVIRGQGTFVNTVQTIRALTQRGVSVAVNMFVHAGNISEIYATLELADSIGVCGFNCLNMMHVGRGNSRRAKRQLIAVPLATFYRKIFEAIRYNKRFLQLMAQSTFANQIMGIAGGVRSHTCGIGTNRAVYVKADGNLYPCADTAIPAFRLGNLRTENLSDIWETSPLLHKLRELNVDTMNRQCATCDVRYMCAGNCRGENYQTTRDLYGPHFKCEEIHDSIIELMWILTEDPELFHEKVDGLMQTVASVHATSA</sequence>
<evidence type="ECO:0000256" key="2">
    <source>
        <dbReference type="ARBA" id="ARBA00022723"/>
    </source>
</evidence>
<dbReference type="CDD" id="cd01335">
    <property type="entry name" value="Radical_SAM"/>
    <property type="match status" value="1"/>
</dbReference>
<evidence type="ECO:0000313" key="7">
    <source>
        <dbReference type="Proteomes" id="UP000033930"/>
    </source>
</evidence>
<dbReference type="PROSITE" id="PS51918">
    <property type="entry name" value="RADICAL_SAM"/>
    <property type="match status" value="1"/>
</dbReference>
<dbReference type="Proteomes" id="UP000033930">
    <property type="component" value="Unassembled WGS sequence"/>
</dbReference>
<keyword evidence="4" id="KW-0411">Iron-sulfur</keyword>
<name>A0A0G0VD80_9BACT</name>
<comment type="caution">
    <text evidence="6">The sequence shown here is derived from an EMBL/GenBank/DDBJ whole genome shotgun (WGS) entry which is preliminary data.</text>
</comment>
<protein>
    <recommendedName>
        <fullName evidence="5">Radical SAM core domain-containing protein</fullName>
    </recommendedName>
</protein>
<dbReference type="SFLD" id="SFLDS00029">
    <property type="entry name" value="Radical_SAM"/>
    <property type="match status" value="1"/>
</dbReference>
<gene>
    <name evidence="6" type="ORF">UU50_C0015G0018</name>
</gene>
<dbReference type="PANTHER" id="PTHR11228">
    <property type="entry name" value="RADICAL SAM DOMAIN PROTEIN"/>
    <property type="match status" value="1"/>
</dbReference>
<dbReference type="NCBIfam" id="TIGR04085">
    <property type="entry name" value="rSAM_more_4Fe4S"/>
    <property type="match status" value="1"/>
</dbReference>
<dbReference type="InterPro" id="IPR013785">
    <property type="entry name" value="Aldolase_TIM"/>
</dbReference>
<dbReference type="Gene3D" id="3.20.20.70">
    <property type="entry name" value="Aldolase class I"/>
    <property type="match status" value="1"/>
</dbReference>
<dbReference type="PANTHER" id="PTHR11228:SF7">
    <property type="entry name" value="PQQA PEPTIDE CYCLASE"/>
    <property type="match status" value="1"/>
</dbReference>
<evidence type="ECO:0000256" key="3">
    <source>
        <dbReference type="ARBA" id="ARBA00023004"/>
    </source>
</evidence>
<dbReference type="GO" id="GO:0046872">
    <property type="term" value="F:metal ion binding"/>
    <property type="evidence" value="ECO:0007669"/>
    <property type="project" value="UniProtKB-KW"/>
</dbReference>